<dbReference type="OrthoDB" id="2449818at2759"/>
<dbReference type="PANTHER" id="PTHR32094:SF5">
    <property type="entry name" value="FANCONI ANEMIA GROUP E PROTEIN"/>
    <property type="match status" value="1"/>
</dbReference>
<dbReference type="InterPro" id="IPR039685">
    <property type="entry name" value="FANCE"/>
</dbReference>
<dbReference type="Proteomes" id="UP000472271">
    <property type="component" value="Chromosome 7"/>
</dbReference>
<dbReference type="GeneID" id="115423111"/>
<dbReference type="InParanoid" id="A0A673CUT6"/>
<evidence type="ECO:0000259" key="1">
    <source>
        <dbReference type="Pfam" id="PF11510"/>
    </source>
</evidence>
<sequence>MESRKRLRSRFSTVHPRLGVVCRCVRCFLNSGMFGSRFDGQCVLLVRSLLSGVHRALDVFHKQQRVSSEPTLCNLIETLCQEEITCPVSEAQLLTVKPLVCLFPALFKQNLLSFIHLVHSFLPRATVFHLLDCLSHDSPPNPWVAALVRQLGRTLCPHSGDPLYSPLCSQRLLDLSQRLGGSGEVGGWASCLNGQTVSSSASQSASGLSELGTQRKRKSTFIALESDSEEAGQQSKRMKMDLCGNEGLDAGDQGQTEDTTGILEGASIGVSAEALQPSPDTPCDSLPEHIKVSVLQIKELLENQAEWDLGSTDVFKVLNDCDPPQVEVLCRMLSLPDLPEQTLPKLCSSVLALSPDLSYSTAATLLKSLLLEKVLSLSEPASRCLLSAVTSLCSSYPRPMCHAVIGAVLEDKNIGNPQADLLNRLIENCLDPHYRLVMLQMTFEIQWNEAVLSIIHSLLDSKPDLHEELFAQFTKQLVNQAPQFTKSVKFAKMMLTVLTKYSNHVTAAHRNALSSCLMLNETFLKKPLQAALKRITHT</sequence>
<dbReference type="PANTHER" id="PTHR32094">
    <property type="entry name" value="FANCONI ANEMIA GROUP E PROTEIN"/>
    <property type="match status" value="1"/>
</dbReference>
<dbReference type="GO" id="GO:0043240">
    <property type="term" value="C:Fanconi anaemia nuclear complex"/>
    <property type="evidence" value="ECO:0007669"/>
    <property type="project" value="InterPro"/>
</dbReference>
<gene>
    <name evidence="2" type="primary">fance</name>
</gene>
<reference evidence="2" key="1">
    <citation type="submission" date="2019-06" db="EMBL/GenBank/DDBJ databases">
        <authorList>
            <consortium name="Wellcome Sanger Institute Data Sharing"/>
        </authorList>
    </citation>
    <scope>NUCLEOTIDE SEQUENCE [LARGE SCALE GENOMIC DNA]</scope>
</reference>
<dbReference type="InterPro" id="IPR021025">
    <property type="entry name" value="Fanconi_anaemia_gr_E_prot_C"/>
</dbReference>
<proteinExistence type="predicted"/>
<dbReference type="Ensembl" id="ENSSORT00005058517.1">
    <property type="protein sequence ID" value="ENSSORP00005057214.1"/>
    <property type="gene ID" value="ENSSORG00005025378.1"/>
</dbReference>
<name>A0A673CUT6_9TELE</name>
<reference evidence="2" key="3">
    <citation type="submission" date="2025-09" db="UniProtKB">
        <authorList>
            <consortium name="Ensembl"/>
        </authorList>
    </citation>
    <scope>IDENTIFICATION</scope>
</reference>
<feature type="domain" description="Fanconi Anaemia group E protein C-terminal" evidence="1">
    <location>
        <begin position="315"/>
        <end position="535"/>
    </location>
</feature>
<reference evidence="2" key="2">
    <citation type="submission" date="2025-08" db="UniProtKB">
        <authorList>
            <consortium name="Ensembl"/>
        </authorList>
    </citation>
    <scope>IDENTIFICATION</scope>
</reference>
<dbReference type="RefSeq" id="XP_029995694.1">
    <property type="nucleotide sequence ID" value="XM_030139834.1"/>
</dbReference>
<dbReference type="GO" id="GO:0036297">
    <property type="term" value="P:interstrand cross-link repair"/>
    <property type="evidence" value="ECO:0007669"/>
    <property type="project" value="InterPro"/>
</dbReference>
<evidence type="ECO:0000313" key="2">
    <source>
        <dbReference type="Ensembl" id="ENSSORP00005057214.1"/>
    </source>
</evidence>
<dbReference type="AlphaFoldDB" id="A0A673CUT6"/>
<keyword evidence="3" id="KW-1185">Reference proteome</keyword>
<dbReference type="CTD" id="2178"/>
<organism evidence="2 3">
    <name type="scientific">Sphaeramia orbicularis</name>
    <name type="common">orbiculate cardinalfish</name>
    <dbReference type="NCBI Taxonomy" id="375764"/>
    <lineage>
        <taxon>Eukaryota</taxon>
        <taxon>Metazoa</taxon>
        <taxon>Chordata</taxon>
        <taxon>Craniata</taxon>
        <taxon>Vertebrata</taxon>
        <taxon>Euteleostomi</taxon>
        <taxon>Actinopterygii</taxon>
        <taxon>Neopterygii</taxon>
        <taxon>Teleostei</taxon>
        <taxon>Neoteleostei</taxon>
        <taxon>Acanthomorphata</taxon>
        <taxon>Gobiaria</taxon>
        <taxon>Kurtiformes</taxon>
        <taxon>Apogonoidei</taxon>
        <taxon>Apogonidae</taxon>
        <taxon>Apogoninae</taxon>
        <taxon>Sphaeramia</taxon>
    </lineage>
</organism>
<dbReference type="Gene3D" id="1.25.40.480">
    <property type="match status" value="1"/>
</dbReference>
<accession>A0A673CUT6</accession>
<protein>
    <recommendedName>
        <fullName evidence="1">Fanconi Anaemia group E protein C-terminal domain-containing protein</fullName>
    </recommendedName>
</protein>
<evidence type="ECO:0000313" key="3">
    <source>
        <dbReference type="Proteomes" id="UP000472271"/>
    </source>
</evidence>
<dbReference type="CDD" id="cd07439">
    <property type="entry name" value="FANCE_c-term"/>
    <property type="match status" value="1"/>
</dbReference>
<dbReference type="Pfam" id="PF11510">
    <property type="entry name" value="FA_FANCE"/>
    <property type="match status" value="1"/>
</dbReference>